<evidence type="ECO:0000256" key="1">
    <source>
        <dbReference type="ARBA" id="ARBA00004496"/>
    </source>
</evidence>
<comment type="miscellaneous">
    <text evidence="19">The active site is a redox-active disulfide bond.</text>
</comment>
<comment type="function">
    <text evidence="15">Lipoamide dehydrogenase is a component of the glycine cleavage system as well as of the alpha-ketoacid dehydrogenase complexes.</text>
</comment>
<dbReference type="Pfam" id="PF07992">
    <property type="entry name" value="Pyr_redox_2"/>
    <property type="match status" value="1"/>
</dbReference>
<feature type="binding site" evidence="17">
    <location>
        <position position="206"/>
    </location>
    <ligand>
        <name>NAD(+)</name>
        <dbReference type="ChEBI" id="CHEBI:57540"/>
    </ligand>
</feature>
<evidence type="ECO:0000313" key="23">
    <source>
        <dbReference type="Proteomes" id="UP000031278"/>
    </source>
</evidence>
<evidence type="ECO:0000256" key="2">
    <source>
        <dbReference type="ARBA" id="ARBA00007532"/>
    </source>
</evidence>
<evidence type="ECO:0000256" key="18">
    <source>
        <dbReference type="PIRSR" id="PIRSR000350-4"/>
    </source>
</evidence>
<dbReference type="EC" id="1.8.1.4" evidence="4 19"/>
<evidence type="ECO:0000256" key="4">
    <source>
        <dbReference type="ARBA" id="ARBA00012608"/>
    </source>
</evidence>
<keyword evidence="9" id="KW-0007">Acetylation</keyword>
<dbReference type="Gene3D" id="3.30.390.30">
    <property type="match status" value="1"/>
</dbReference>
<feature type="disulfide bond" description="Redox-active" evidence="18">
    <location>
        <begin position="45"/>
        <end position="50"/>
    </location>
</feature>
<comment type="subcellular location">
    <subcellularLocation>
        <location evidence="1">Cytoplasm</location>
    </subcellularLocation>
</comment>
<dbReference type="Pfam" id="PF02852">
    <property type="entry name" value="Pyr_redox_dim"/>
    <property type="match status" value="1"/>
</dbReference>
<evidence type="ECO:0000256" key="17">
    <source>
        <dbReference type="PIRSR" id="PIRSR000350-3"/>
    </source>
</evidence>
<feature type="domain" description="FAD/NAD(P)-binding" evidence="21">
    <location>
        <begin position="8"/>
        <end position="329"/>
    </location>
</feature>
<protein>
    <recommendedName>
        <fullName evidence="5 19">Dihydrolipoyl dehydrogenase</fullName>
        <ecNumber evidence="4 19">1.8.1.4</ecNumber>
    </recommendedName>
</protein>
<evidence type="ECO:0000256" key="12">
    <source>
        <dbReference type="ARBA" id="ARBA00023157"/>
    </source>
</evidence>
<dbReference type="InterPro" id="IPR006258">
    <property type="entry name" value="Lipoamide_DH"/>
</dbReference>
<dbReference type="FunFam" id="3.30.390.30:FF:000001">
    <property type="entry name" value="Dihydrolipoyl dehydrogenase"/>
    <property type="match status" value="1"/>
</dbReference>
<name>A0A0B9G9V3_9GAMM</name>
<dbReference type="PANTHER" id="PTHR22912:SF160">
    <property type="entry name" value="DIHYDROLIPOYL DEHYDROGENASE"/>
    <property type="match status" value="1"/>
</dbReference>
<feature type="binding site" evidence="17">
    <location>
        <begin position="320"/>
        <end position="323"/>
    </location>
    <ligand>
        <name>FAD</name>
        <dbReference type="ChEBI" id="CHEBI:57692"/>
    </ligand>
</feature>
<dbReference type="PRINTS" id="PR00368">
    <property type="entry name" value="FADPNR"/>
</dbReference>
<feature type="binding site" evidence="17">
    <location>
        <position position="54"/>
    </location>
    <ligand>
        <name>FAD</name>
        <dbReference type="ChEBI" id="CHEBI:57692"/>
    </ligand>
</feature>
<dbReference type="PROSITE" id="PS00076">
    <property type="entry name" value="PYRIDINE_REDOX_1"/>
    <property type="match status" value="1"/>
</dbReference>
<sequence length="476" mass="50951">MSKEIKAQVVVLGSGPAGYSAAFRCADLGLETVLIEKYSTLGGVCLNVGCIPSKALLHVAKVIEEAKAMAEHGVVFGEPQTDINKIRVWKEKVITQLTGGLGGMAKMRKVNVVQGYGKFTGPNSILVAGADGEQTTVNFDNAIVAAGSRPIELPFIPHEDPRIWDSTDALELKEVPEKLLVMGGGIIGLEMGTVYHALGSQIDVVEMFDQVIPAADKDIVKVFTKRIKKKFNLMLETKVTAVEAREDGIYVSMEGKKAPAEPVRYDAVLVAIGRVPNGKLIDAEKAGIEVDERGFINVDKQMRTNVPHIHAIGDIVGQPMLAHKGVHEGHVAAEVISGKKHYFDPKVIPSIAYTEPEVAWVGKTEKEAKAEGINYEVATFPWAASGRAIASDCADGMTKMIFDKDTHRVIGGAIVGTNGGELLGEIGLAIEMGCDAEDIALTIHAHPTLHESVGLAAEVFEGSITDLPNPKAVKRK</sequence>
<organism evidence="22 23">
    <name type="scientific">Photobacterium gaetbulicola</name>
    <dbReference type="NCBI Taxonomy" id="1295392"/>
    <lineage>
        <taxon>Bacteria</taxon>
        <taxon>Pseudomonadati</taxon>
        <taxon>Pseudomonadota</taxon>
        <taxon>Gammaproteobacteria</taxon>
        <taxon>Vibrionales</taxon>
        <taxon>Vibrionaceae</taxon>
        <taxon>Photobacterium</taxon>
    </lineage>
</organism>
<proteinExistence type="inferred from homology"/>
<dbReference type="PANTHER" id="PTHR22912">
    <property type="entry name" value="DISULFIDE OXIDOREDUCTASE"/>
    <property type="match status" value="1"/>
</dbReference>
<feature type="domain" description="Pyridine nucleotide-disulphide oxidoreductase dimerisation" evidence="20">
    <location>
        <begin position="348"/>
        <end position="456"/>
    </location>
</feature>
<dbReference type="InterPro" id="IPR004099">
    <property type="entry name" value="Pyr_nucl-diS_OxRdtase_dimer"/>
</dbReference>
<evidence type="ECO:0000313" key="22">
    <source>
        <dbReference type="EMBL" id="KHT65374.1"/>
    </source>
</evidence>
<evidence type="ECO:0000256" key="15">
    <source>
        <dbReference type="ARBA" id="ARBA00054324"/>
    </source>
</evidence>
<dbReference type="Proteomes" id="UP000031278">
    <property type="component" value="Unassembled WGS sequence"/>
</dbReference>
<evidence type="ECO:0000256" key="14">
    <source>
        <dbReference type="ARBA" id="ARBA00049187"/>
    </source>
</evidence>
<keyword evidence="17" id="KW-0547">Nucleotide-binding</keyword>
<dbReference type="GO" id="GO:0005737">
    <property type="term" value="C:cytoplasm"/>
    <property type="evidence" value="ECO:0007669"/>
    <property type="project" value="UniProtKB-SubCell"/>
</dbReference>
<keyword evidence="7 19" id="KW-0285">Flavoprotein</keyword>
<evidence type="ECO:0000256" key="10">
    <source>
        <dbReference type="ARBA" id="ARBA00023002"/>
    </source>
</evidence>
<evidence type="ECO:0000256" key="8">
    <source>
        <dbReference type="ARBA" id="ARBA00022827"/>
    </source>
</evidence>
<dbReference type="InterPro" id="IPR016156">
    <property type="entry name" value="FAD/NAD-linked_Rdtase_dimer_sf"/>
</dbReference>
<dbReference type="FunFam" id="3.50.50.60:FF:000001">
    <property type="entry name" value="Dihydrolipoyl dehydrogenase, mitochondrial"/>
    <property type="match status" value="1"/>
</dbReference>
<evidence type="ECO:0000256" key="9">
    <source>
        <dbReference type="ARBA" id="ARBA00022990"/>
    </source>
</evidence>
<feature type="binding site" evidence="17">
    <location>
        <position position="117"/>
    </location>
    <ligand>
        <name>FAD</name>
        <dbReference type="ChEBI" id="CHEBI:57692"/>
    </ligand>
</feature>
<keyword evidence="13 19" id="KW-0676">Redox-active center</keyword>
<comment type="caution">
    <text evidence="22">The sequence shown here is derived from an EMBL/GenBank/DDBJ whole genome shotgun (WGS) entry which is preliminary data.</text>
</comment>
<dbReference type="PIRSF" id="PIRSF000350">
    <property type="entry name" value="Mercury_reductase_MerA"/>
    <property type="match status" value="1"/>
</dbReference>
<evidence type="ECO:0000259" key="20">
    <source>
        <dbReference type="Pfam" id="PF02852"/>
    </source>
</evidence>
<dbReference type="GO" id="GO:0050660">
    <property type="term" value="F:flavin adenine dinucleotide binding"/>
    <property type="evidence" value="ECO:0007669"/>
    <property type="project" value="InterPro"/>
</dbReference>
<dbReference type="GO" id="GO:0004148">
    <property type="term" value="F:dihydrolipoyl dehydrogenase (NADH) activity"/>
    <property type="evidence" value="ECO:0007669"/>
    <property type="project" value="UniProtKB-EC"/>
</dbReference>
<dbReference type="RefSeq" id="WP_039456949.1">
    <property type="nucleotide sequence ID" value="NZ_JWLZ01000013.1"/>
</dbReference>
<evidence type="ECO:0000256" key="7">
    <source>
        <dbReference type="ARBA" id="ARBA00022630"/>
    </source>
</evidence>
<dbReference type="PRINTS" id="PR00411">
    <property type="entry name" value="PNDRDTASEI"/>
</dbReference>
<comment type="cofactor">
    <cofactor evidence="17 19">
        <name>FAD</name>
        <dbReference type="ChEBI" id="CHEBI:57692"/>
    </cofactor>
    <text evidence="17 19">Binds 1 FAD per subunit.</text>
</comment>
<gene>
    <name evidence="22" type="ORF">RJ45_01485</name>
</gene>
<comment type="subunit">
    <text evidence="3">Homodimer.</text>
</comment>
<reference evidence="22 23" key="1">
    <citation type="submission" date="2014-12" db="EMBL/GenBank/DDBJ databases">
        <title>Genome sequencing of Photobacterium gaetbulicola AD005a.</title>
        <authorList>
            <person name="Adrian T.G.S."/>
            <person name="Chan K.G."/>
        </authorList>
    </citation>
    <scope>NUCLEOTIDE SEQUENCE [LARGE SCALE GENOMIC DNA]</scope>
    <source>
        <strain evidence="22 23">AD005a</strain>
    </source>
</reference>
<dbReference type="InterPro" id="IPR036188">
    <property type="entry name" value="FAD/NAD-bd_sf"/>
</dbReference>
<dbReference type="InterPro" id="IPR023753">
    <property type="entry name" value="FAD/NAD-binding_dom"/>
</dbReference>
<comment type="similarity">
    <text evidence="2 19">Belongs to the class-I pyridine nucleotide-disulfide oxidoreductase family.</text>
</comment>
<evidence type="ECO:0000256" key="13">
    <source>
        <dbReference type="ARBA" id="ARBA00023284"/>
    </source>
</evidence>
<evidence type="ECO:0000256" key="19">
    <source>
        <dbReference type="RuleBase" id="RU003692"/>
    </source>
</evidence>
<evidence type="ECO:0000256" key="11">
    <source>
        <dbReference type="ARBA" id="ARBA00023027"/>
    </source>
</evidence>
<dbReference type="InterPro" id="IPR050151">
    <property type="entry name" value="Class-I_Pyr_Nuc-Dis_Oxidored"/>
</dbReference>
<evidence type="ECO:0000256" key="3">
    <source>
        <dbReference type="ARBA" id="ARBA00011738"/>
    </source>
</evidence>
<dbReference type="SUPFAM" id="SSF51905">
    <property type="entry name" value="FAD/NAD(P)-binding domain"/>
    <property type="match status" value="1"/>
</dbReference>
<evidence type="ECO:0000259" key="21">
    <source>
        <dbReference type="Pfam" id="PF07992"/>
    </source>
</evidence>
<keyword evidence="12" id="KW-1015">Disulfide bond</keyword>
<feature type="active site" description="Proton acceptor" evidence="16">
    <location>
        <position position="446"/>
    </location>
</feature>
<dbReference type="SUPFAM" id="SSF55424">
    <property type="entry name" value="FAD/NAD-linked reductases, dimerisation (C-terminal) domain"/>
    <property type="match status" value="1"/>
</dbReference>
<accession>A0A0B9G9V3</accession>
<dbReference type="EMBL" id="JWLZ01000013">
    <property type="protein sequence ID" value="KHT65374.1"/>
    <property type="molecule type" value="Genomic_DNA"/>
</dbReference>
<keyword evidence="11 17" id="KW-0520">NAD</keyword>
<feature type="binding site" evidence="17">
    <location>
        <begin position="183"/>
        <end position="190"/>
    </location>
    <ligand>
        <name>NAD(+)</name>
        <dbReference type="ChEBI" id="CHEBI:57540"/>
    </ligand>
</feature>
<keyword evidence="6" id="KW-0963">Cytoplasm</keyword>
<dbReference type="FunFam" id="3.50.50.60:FF:000014">
    <property type="entry name" value="Dihydrolipoyl dehydrogenase"/>
    <property type="match status" value="1"/>
</dbReference>
<keyword evidence="8 17" id="KW-0274">FAD</keyword>
<dbReference type="GO" id="GO:0006103">
    <property type="term" value="P:2-oxoglutarate metabolic process"/>
    <property type="evidence" value="ECO:0007669"/>
    <property type="project" value="TreeGrafter"/>
</dbReference>
<dbReference type="InterPro" id="IPR001100">
    <property type="entry name" value="Pyr_nuc-diS_OxRdtase"/>
</dbReference>
<evidence type="ECO:0000256" key="5">
    <source>
        <dbReference type="ARBA" id="ARBA00016961"/>
    </source>
</evidence>
<dbReference type="AlphaFoldDB" id="A0A0B9G9V3"/>
<dbReference type="NCBIfam" id="TIGR01350">
    <property type="entry name" value="lipoamide_DH"/>
    <property type="match status" value="1"/>
</dbReference>
<dbReference type="Gene3D" id="3.50.50.60">
    <property type="entry name" value="FAD/NAD(P)-binding domain"/>
    <property type="match status" value="2"/>
</dbReference>
<keyword evidence="10 19" id="KW-0560">Oxidoreductase</keyword>
<comment type="catalytic activity">
    <reaction evidence="14 19">
        <text>N(6)-[(R)-dihydrolipoyl]-L-lysyl-[protein] + NAD(+) = N(6)-[(R)-lipoyl]-L-lysyl-[protein] + NADH + H(+)</text>
        <dbReference type="Rhea" id="RHEA:15045"/>
        <dbReference type="Rhea" id="RHEA-COMP:10474"/>
        <dbReference type="Rhea" id="RHEA-COMP:10475"/>
        <dbReference type="ChEBI" id="CHEBI:15378"/>
        <dbReference type="ChEBI" id="CHEBI:57540"/>
        <dbReference type="ChEBI" id="CHEBI:57945"/>
        <dbReference type="ChEBI" id="CHEBI:83099"/>
        <dbReference type="ChEBI" id="CHEBI:83100"/>
        <dbReference type="EC" id="1.8.1.4"/>
    </reaction>
</comment>
<feature type="binding site" evidence="17">
    <location>
        <position position="314"/>
    </location>
    <ligand>
        <name>FAD</name>
        <dbReference type="ChEBI" id="CHEBI:57692"/>
    </ligand>
</feature>
<feature type="binding site" evidence="17">
    <location>
        <position position="273"/>
    </location>
    <ligand>
        <name>NAD(+)</name>
        <dbReference type="ChEBI" id="CHEBI:57540"/>
    </ligand>
</feature>
<evidence type="ECO:0000256" key="16">
    <source>
        <dbReference type="PIRSR" id="PIRSR000350-2"/>
    </source>
</evidence>
<evidence type="ECO:0000256" key="6">
    <source>
        <dbReference type="ARBA" id="ARBA00022490"/>
    </source>
</evidence>
<dbReference type="InterPro" id="IPR012999">
    <property type="entry name" value="Pyr_OxRdtase_I_AS"/>
</dbReference>